<dbReference type="VEuPathDB" id="FungiDB:RhiirA1_389574"/>
<gene>
    <name evidence="1" type="ORF">RhiirA5_298692</name>
</gene>
<dbReference type="EMBL" id="LLXJ01001695">
    <property type="protein sequence ID" value="PKC01118.1"/>
    <property type="molecule type" value="Genomic_DNA"/>
</dbReference>
<organism evidence="1 2">
    <name type="scientific">Rhizophagus irregularis</name>
    <dbReference type="NCBI Taxonomy" id="588596"/>
    <lineage>
        <taxon>Eukaryota</taxon>
        <taxon>Fungi</taxon>
        <taxon>Fungi incertae sedis</taxon>
        <taxon>Mucoromycota</taxon>
        <taxon>Glomeromycotina</taxon>
        <taxon>Glomeromycetes</taxon>
        <taxon>Glomerales</taxon>
        <taxon>Glomeraceae</taxon>
        <taxon>Rhizophagus</taxon>
    </lineage>
</organism>
<dbReference type="AlphaFoldDB" id="A0A2N0P2Q4"/>
<evidence type="ECO:0000313" key="1">
    <source>
        <dbReference type="EMBL" id="PKC01118.1"/>
    </source>
</evidence>
<dbReference type="VEuPathDB" id="FungiDB:FUN_018424"/>
<name>A0A2N0P2Q4_9GLOM</name>
<reference evidence="1 2" key="1">
    <citation type="submission" date="2016-04" db="EMBL/GenBank/DDBJ databases">
        <title>Genome analyses suggest a sexual origin of heterokaryosis in a supposedly ancient asexual fungus.</title>
        <authorList>
            <person name="Ropars J."/>
            <person name="Sedzielewska K."/>
            <person name="Noel J."/>
            <person name="Charron P."/>
            <person name="Farinelli L."/>
            <person name="Marton T."/>
            <person name="Kruger M."/>
            <person name="Pelin A."/>
            <person name="Brachmann A."/>
            <person name="Corradi N."/>
        </authorList>
    </citation>
    <scope>NUCLEOTIDE SEQUENCE [LARGE SCALE GENOMIC DNA]</scope>
    <source>
        <strain evidence="1 2">A5</strain>
    </source>
</reference>
<proteinExistence type="predicted"/>
<protein>
    <submittedName>
        <fullName evidence="1">Uncharacterized protein</fullName>
    </submittedName>
</protein>
<sequence length="268" mass="30233">MVNVYNDIPKVINNVKSENGITKNVRTYILQIPLPAFPPIIIALIPNKGADTADSILQLHKRLIMEIAPQLSLHILSLGSDGAITEYQAQQSIVNIQTIIVPQLKINFSCPIFERVGPVIRVQDLKYAKKTARNAIMSGARLLTFGNSSARFDHFLQLINQHNSILYKNDVIKLDRQDDATAYRTFCSSNFRQCLTADYQIKSGMGGFAVYFHGSEPVEHFFGISRQLNPDFDFADLIQMIPKISQYTKALRSKKLTFSQEKTVRQGK</sequence>
<accession>A0A2N0P2Q4</accession>
<evidence type="ECO:0000313" key="2">
    <source>
        <dbReference type="Proteomes" id="UP000232722"/>
    </source>
</evidence>
<dbReference type="Proteomes" id="UP000232722">
    <property type="component" value="Unassembled WGS sequence"/>
</dbReference>
<reference evidence="1 2" key="2">
    <citation type="submission" date="2017-09" db="EMBL/GenBank/DDBJ databases">
        <title>Extensive intraspecific genome diversity in a model arbuscular mycorrhizal fungus.</title>
        <authorList>
            <person name="Chen E.C."/>
            <person name="Morin E."/>
            <person name="Beaudet D."/>
            <person name="Noel J."/>
            <person name="Ndikumana S."/>
            <person name="Charron P."/>
            <person name="St-Onge C."/>
            <person name="Giorgi J."/>
            <person name="Grigoriev I.V."/>
            <person name="Roux C."/>
            <person name="Martin F.M."/>
            <person name="Corradi N."/>
        </authorList>
    </citation>
    <scope>NUCLEOTIDE SEQUENCE [LARGE SCALE GENOMIC DNA]</scope>
    <source>
        <strain evidence="1 2">A5</strain>
    </source>
</reference>
<comment type="caution">
    <text evidence="1">The sequence shown here is derived from an EMBL/GenBank/DDBJ whole genome shotgun (WGS) entry which is preliminary data.</text>
</comment>